<dbReference type="SMART" id="SM01299">
    <property type="entry name" value="PIP49_N"/>
    <property type="match status" value="1"/>
</dbReference>
<organism evidence="11 12">
    <name type="scientific">Gryllus longicercus</name>
    <dbReference type="NCBI Taxonomy" id="2509291"/>
    <lineage>
        <taxon>Eukaryota</taxon>
        <taxon>Metazoa</taxon>
        <taxon>Ecdysozoa</taxon>
        <taxon>Arthropoda</taxon>
        <taxon>Hexapoda</taxon>
        <taxon>Insecta</taxon>
        <taxon>Pterygota</taxon>
        <taxon>Neoptera</taxon>
        <taxon>Polyneoptera</taxon>
        <taxon>Orthoptera</taxon>
        <taxon>Ensifera</taxon>
        <taxon>Gryllidea</taxon>
        <taxon>Grylloidea</taxon>
        <taxon>Gryllidae</taxon>
        <taxon>Gryllinae</taxon>
        <taxon>Gryllus</taxon>
    </lineage>
</organism>
<keyword evidence="8" id="KW-1015">Disulfide bond</keyword>
<dbReference type="PANTHER" id="PTHR21093:SF2">
    <property type="entry name" value="DIVERGENT PROTEIN KINASE DOMAIN 1C"/>
    <property type="match status" value="1"/>
</dbReference>
<dbReference type="PANTHER" id="PTHR21093">
    <property type="entry name" value="DIVERGENT PROTEIN KINASE DOMAIN 1C-RELATED"/>
    <property type="match status" value="1"/>
</dbReference>
<name>A0AAN9VEG6_9ORTH</name>
<gene>
    <name evidence="11" type="ORF">R5R35_000396</name>
</gene>
<keyword evidence="5" id="KW-0735">Signal-anchor</keyword>
<reference evidence="11 12" key="1">
    <citation type="submission" date="2024-03" db="EMBL/GenBank/DDBJ databases">
        <title>The genome assembly and annotation of the cricket Gryllus longicercus Weissman &amp; Gray.</title>
        <authorList>
            <person name="Szrajer S."/>
            <person name="Gray D."/>
            <person name="Ylla G."/>
        </authorList>
    </citation>
    <scope>NUCLEOTIDE SEQUENCE [LARGE SCALE GENOMIC DNA]</scope>
    <source>
        <strain evidence="11">DAG 2021-001</strain>
        <tissue evidence="11">Whole body minus gut</tissue>
    </source>
</reference>
<evidence type="ECO:0000256" key="3">
    <source>
        <dbReference type="ARBA" id="ARBA00022692"/>
    </source>
</evidence>
<feature type="domain" description="FAM69 N-terminal" evidence="10">
    <location>
        <begin position="5"/>
        <end position="159"/>
    </location>
</feature>
<evidence type="ECO:0000256" key="2">
    <source>
        <dbReference type="ARBA" id="ARBA00006338"/>
    </source>
</evidence>
<evidence type="ECO:0000256" key="1">
    <source>
        <dbReference type="ARBA" id="ARBA00004648"/>
    </source>
</evidence>
<dbReference type="InterPro" id="IPR029244">
    <property type="entry name" value="FAM69_N"/>
</dbReference>
<feature type="transmembrane region" description="Helical" evidence="9">
    <location>
        <begin position="21"/>
        <end position="38"/>
    </location>
</feature>
<dbReference type="Pfam" id="PF14875">
    <property type="entry name" value="PIP49_N"/>
    <property type="match status" value="1"/>
</dbReference>
<dbReference type="Pfam" id="PF12260">
    <property type="entry name" value="PIP49_C"/>
    <property type="match status" value="1"/>
</dbReference>
<evidence type="ECO:0000256" key="6">
    <source>
        <dbReference type="ARBA" id="ARBA00022989"/>
    </source>
</evidence>
<keyword evidence="4" id="KW-0256">Endoplasmic reticulum</keyword>
<accession>A0AAN9VEG6</accession>
<dbReference type="AlphaFoldDB" id="A0AAN9VEG6"/>
<sequence length="404" mass="46281">MFNFRRLPGILYHRRYTTLSSILLTVTILYYLLHWGIMCTNFETWQHIKRLCHLHQKGEAVGNLCQPLCIDKKIHSFTCHAFHAGKEAVFSANWEGTHLVFKASRRVWANNLDTVYWVDKEGRQHFPSEADFNNMIRDIVSSKLNYSISNDQLKRLSRLGFSKAKEGSPQRQVEMQNLWVLLQDNEYLCSLLYSDIDVFPQLLGTCGGFFAVEYLEPVHGGSNILSISDGNEEWPSRVKLAMLMMELLSELETNLPEPFHLCDIKMSHFGLVKGTQRLKFLDLDSAVPRTVASKATADGRHCTKHEECDFFDCRSLCNDKTKKCDLPVTNDNYQVVCEKIFLGWTLSGTVIIPGLLISPHTPSSLASLLRHCAHPNNSPRQFVPDDLKVKLYTKLTELDEILHF</sequence>
<dbReference type="Proteomes" id="UP001378592">
    <property type="component" value="Unassembled WGS sequence"/>
</dbReference>
<keyword evidence="6 9" id="KW-1133">Transmembrane helix</keyword>
<keyword evidence="12" id="KW-1185">Reference proteome</keyword>
<evidence type="ECO:0000313" key="12">
    <source>
        <dbReference type="Proteomes" id="UP001378592"/>
    </source>
</evidence>
<evidence type="ECO:0000256" key="9">
    <source>
        <dbReference type="SAM" id="Phobius"/>
    </source>
</evidence>
<comment type="subcellular location">
    <subcellularLocation>
        <location evidence="1">Endoplasmic reticulum membrane</location>
        <topology evidence="1">Single-pass type II membrane protein</topology>
    </subcellularLocation>
</comment>
<evidence type="ECO:0000259" key="10">
    <source>
        <dbReference type="SMART" id="SM01299"/>
    </source>
</evidence>
<keyword evidence="7 9" id="KW-0472">Membrane</keyword>
<dbReference type="GO" id="GO:0005789">
    <property type="term" value="C:endoplasmic reticulum membrane"/>
    <property type="evidence" value="ECO:0007669"/>
    <property type="project" value="UniProtKB-SubCell"/>
</dbReference>
<dbReference type="EMBL" id="JAZDUA010000373">
    <property type="protein sequence ID" value="KAK7793559.1"/>
    <property type="molecule type" value="Genomic_DNA"/>
</dbReference>
<protein>
    <recommendedName>
        <fullName evidence="10">FAM69 N-terminal domain-containing protein</fullName>
    </recommendedName>
</protein>
<comment type="similarity">
    <text evidence="2">Belongs to the DIPK family.</text>
</comment>
<evidence type="ECO:0000256" key="8">
    <source>
        <dbReference type="ARBA" id="ARBA00023157"/>
    </source>
</evidence>
<comment type="caution">
    <text evidence="11">The sequence shown here is derived from an EMBL/GenBank/DDBJ whole genome shotgun (WGS) entry which is preliminary data.</text>
</comment>
<evidence type="ECO:0000256" key="5">
    <source>
        <dbReference type="ARBA" id="ARBA00022968"/>
    </source>
</evidence>
<evidence type="ECO:0000256" key="4">
    <source>
        <dbReference type="ARBA" id="ARBA00022824"/>
    </source>
</evidence>
<evidence type="ECO:0000256" key="7">
    <source>
        <dbReference type="ARBA" id="ARBA00023136"/>
    </source>
</evidence>
<evidence type="ECO:0000313" key="11">
    <source>
        <dbReference type="EMBL" id="KAK7793559.1"/>
    </source>
</evidence>
<dbReference type="InterPro" id="IPR022049">
    <property type="entry name" value="FAM69_kinase_dom"/>
</dbReference>
<keyword evidence="3 9" id="KW-0812">Transmembrane</keyword>
<proteinExistence type="inferred from homology"/>